<comment type="caution">
    <text evidence="1">The sequence shown here is derived from an EMBL/GenBank/DDBJ whole genome shotgun (WGS) entry which is preliminary data.</text>
</comment>
<sequence length="121" mass="14046">MEILGQHLRTCTSLAKLTAYMEPKQDKHKSIYSKRKQAKTFSELKNHSKSGDYCTPSAETYRKIDELRTRYDYNKDKASTFTNTLTVVWANTTQAWNVFYFLPPKLSSSPTLYPHMDSLLP</sequence>
<gene>
    <name evidence="1" type="ORF">HW555_004163</name>
</gene>
<protein>
    <submittedName>
        <fullName evidence="1">Uncharacterized protein</fullName>
    </submittedName>
</protein>
<name>A0A835GMY8_SPOEX</name>
<dbReference type="EMBL" id="JACKWZ010000045">
    <property type="protein sequence ID" value="KAF9419236.1"/>
    <property type="molecule type" value="Genomic_DNA"/>
</dbReference>
<evidence type="ECO:0000313" key="2">
    <source>
        <dbReference type="Proteomes" id="UP000648187"/>
    </source>
</evidence>
<keyword evidence="2" id="KW-1185">Reference proteome</keyword>
<dbReference type="AlphaFoldDB" id="A0A835GMY8"/>
<reference evidence="1" key="1">
    <citation type="submission" date="2020-08" db="EMBL/GenBank/DDBJ databases">
        <title>Spodoptera exigua strain:BAW_Kor-Di-RS1 Genome sequencing and assembly.</title>
        <authorList>
            <person name="Kim J."/>
            <person name="Nam H.Y."/>
            <person name="Kwon M."/>
            <person name="Choi J.H."/>
            <person name="Cho S.R."/>
            <person name="Kim G.-H."/>
        </authorList>
    </citation>
    <scope>NUCLEOTIDE SEQUENCE</scope>
    <source>
        <strain evidence="1">BAW_Kor-Di-RS1</strain>
        <tissue evidence="1">Whole-body</tissue>
    </source>
</reference>
<dbReference type="Proteomes" id="UP000648187">
    <property type="component" value="Unassembled WGS sequence"/>
</dbReference>
<evidence type="ECO:0000313" key="1">
    <source>
        <dbReference type="EMBL" id="KAF9419236.1"/>
    </source>
</evidence>
<accession>A0A835GMY8</accession>
<proteinExistence type="predicted"/>
<organism evidence="1 2">
    <name type="scientific">Spodoptera exigua</name>
    <name type="common">Beet armyworm</name>
    <name type="synonym">Noctua fulgens</name>
    <dbReference type="NCBI Taxonomy" id="7107"/>
    <lineage>
        <taxon>Eukaryota</taxon>
        <taxon>Metazoa</taxon>
        <taxon>Ecdysozoa</taxon>
        <taxon>Arthropoda</taxon>
        <taxon>Hexapoda</taxon>
        <taxon>Insecta</taxon>
        <taxon>Pterygota</taxon>
        <taxon>Neoptera</taxon>
        <taxon>Endopterygota</taxon>
        <taxon>Lepidoptera</taxon>
        <taxon>Glossata</taxon>
        <taxon>Ditrysia</taxon>
        <taxon>Noctuoidea</taxon>
        <taxon>Noctuidae</taxon>
        <taxon>Amphipyrinae</taxon>
        <taxon>Spodoptera</taxon>
    </lineage>
</organism>